<evidence type="ECO:0000313" key="2">
    <source>
        <dbReference type="EMBL" id="OPX54173.1"/>
    </source>
</evidence>
<comment type="caution">
    <text evidence="2">The sequence shown here is derived from an EMBL/GenBank/DDBJ whole genome shotgun (WGS) entry which is preliminary data.</text>
</comment>
<evidence type="ECO:0000256" key="1">
    <source>
        <dbReference type="SAM" id="Phobius"/>
    </source>
</evidence>
<reference evidence="2 3" key="1">
    <citation type="submission" date="2017-01" db="EMBL/GenBank/DDBJ databases">
        <title>Genome Sequencing of a Marine Spirillum, Oceanospirillum multiglobuliferum ATCC 33336, from Japan.</title>
        <authorList>
            <person name="Carney J.G."/>
            <person name="Trachtenberg A.M."/>
            <person name="Rheaume B.A."/>
            <person name="Linnane J.D."/>
            <person name="Pitts N.L."/>
            <person name="Mykles D.L."/>
            <person name="Maclea K.S."/>
        </authorList>
    </citation>
    <scope>NUCLEOTIDE SEQUENCE [LARGE SCALE GENOMIC DNA]</scope>
    <source>
        <strain evidence="2 3">ATCC 33336</strain>
    </source>
</reference>
<name>A0A1T4SM80_9GAMM</name>
<keyword evidence="1" id="KW-0472">Membrane</keyword>
<accession>A0A1T4SM80</accession>
<dbReference type="Proteomes" id="UP000191418">
    <property type="component" value="Unassembled WGS sequence"/>
</dbReference>
<dbReference type="RefSeq" id="WP_078746678.1">
    <property type="nucleotide sequence ID" value="NZ_FUXG01000038.1"/>
</dbReference>
<feature type="transmembrane region" description="Helical" evidence="1">
    <location>
        <begin position="256"/>
        <end position="278"/>
    </location>
</feature>
<sequence>MEELFNKNQSKTVLGNFKLKVNDLTPADDFERQRNSLILLVVSSMSHKPDQWDKLCQINIQWIGSYFINRLADEQKELSKERLDDICAMCFRFLFELYLSMKDNLAEEFETARQFVFNNVDSFEKDAKEKIEYAIRDMPISIFKAIANSDAIDSLKNFNSVSAKAEKLKDDWESDLSRREARVNSLKESLSKYENAFNFVGLYQGFDELSGEKKAERDGILLWLRVLSVLIVSPIVAELIFVYMHLDNIATVRDGLLVSIFPTVSLVAISVYYFRVLLFNYKSVKSQLLQIDLRKTLCRFIQSYSEYSSELKRKDANSLDKFESIVFSGIVTDDGSLPSTFDGMNQIEKLIKAAKS</sequence>
<keyword evidence="1" id="KW-0812">Transmembrane</keyword>
<keyword evidence="1" id="KW-1133">Transmembrane helix</keyword>
<feature type="transmembrane region" description="Helical" evidence="1">
    <location>
        <begin position="222"/>
        <end position="244"/>
    </location>
</feature>
<dbReference type="AlphaFoldDB" id="A0A1T4SM80"/>
<keyword evidence="3" id="KW-1185">Reference proteome</keyword>
<dbReference type="STRING" id="64969.SAMN02745127_03187"/>
<organism evidence="2 3">
    <name type="scientific">Oceanospirillum multiglobuliferum</name>
    <dbReference type="NCBI Taxonomy" id="64969"/>
    <lineage>
        <taxon>Bacteria</taxon>
        <taxon>Pseudomonadati</taxon>
        <taxon>Pseudomonadota</taxon>
        <taxon>Gammaproteobacteria</taxon>
        <taxon>Oceanospirillales</taxon>
        <taxon>Oceanospirillaceae</taxon>
        <taxon>Oceanospirillum</taxon>
    </lineage>
</organism>
<dbReference type="OrthoDB" id="8910137at2"/>
<protein>
    <submittedName>
        <fullName evidence="2">Uncharacterized protein</fullName>
    </submittedName>
</protein>
<gene>
    <name evidence="2" type="ORF">BTE48_15550</name>
</gene>
<evidence type="ECO:0000313" key="3">
    <source>
        <dbReference type="Proteomes" id="UP000191418"/>
    </source>
</evidence>
<proteinExistence type="predicted"/>
<dbReference type="EMBL" id="MTSM01000035">
    <property type="protein sequence ID" value="OPX54173.1"/>
    <property type="molecule type" value="Genomic_DNA"/>
</dbReference>